<comment type="caution">
    <text evidence="22">The sequence shown here is derived from an EMBL/GenBank/DDBJ whole genome shotgun (WGS) entry which is preliminary data.</text>
</comment>
<keyword evidence="23" id="KW-1185">Reference proteome</keyword>
<dbReference type="GO" id="GO:0009277">
    <property type="term" value="C:fungal-type cell wall"/>
    <property type="evidence" value="ECO:0007669"/>
    <property type="project" value="TreeGrafter"/>
</dbReference>
<dbReference type="GO" id="GO:0042973">
    <property type="term" value="F:glucan endo-1,3-beta-D-glucosidase activity"/>
    <property type="evidence" value="ECO:0007669"/>
    <property type="project" value="UniProtKB-EC"/>
</dbReference>
<dbReference type="OrthoDB" id="77201at2759"/>
<dbReference type="GO" id="GO:0005886">
    <property type="term" value="C:plasma membrane"/>
    <property type="evidence" value="ECO:0007669"/>
    <property type="project" value="UniProtKB-SubCell"/>
</dbReference>
<evidence type="ECO:0000256" key="8">
    <source>
        <dbReference type="ARBA" id="ARBA00022525"/>
    </source>
</evidence>
<dbReference type="GO" id="GO:0005576">
    <property type="term" value="C:extracellular region"/>
    <property type="evidence" value="ECO:0007669"/>
    <property type="project" value="TreeGrafter"/>
</dbReference>
<protein>
    <recommendedName>
        <fullName evidence="5">glucan endo-1,3-beta-D-glucosidase</fullName>
        <ecNumber evidence="5">3.2.1.39</ecNumber>
    </recommendedName>
    <alternativeName>
        <fullName evidence="18">Endo-1,3-beta-glucanase btgC</fullName>
    </alternativeName>
    <alternativeName>
        <fullName evidence="17">Laminarinase btgC</fullName>
    </alternativeName>
</protein>
<dbReference type="SUPFAM" id="SSF51445">
    <property type="entry name" value="(Trans)glycosidases"/>
    <property type="match status" value="1"/>
</dbReference>
<keyword evidence="21" id="KW-1133">Transmembrane helix</keyword>
<keyword evidence="21" id="KW-0812">Transmembrane</keyword>
<comment type="similarity">
    <text evidence="4 19">Belongs to the glycosyl hydrolase 17 family.</text>
</comment>
<evidence type="ECO:0000256" key="18">
    <source>
        <dbReference type="ARBA" id="ARBA00043078"/>
    </source>
</evidence>
<feature type="region of interest" description="Disordered" evidence="20">
    <location>
        <begin position="52"/>
        <end position="77"/>
    </location>
</feature>
<evidence type="ECO:0000256" key="10">
    <source>
        <dbReference type="ARBA" id="ARBA00022801"/>
    </source>
</evidence>
<comment type="subcellular location">
    <subcellularLocation>
        <location evidence="3">Cell membrane</location>
        <topology evidence="3">Single-pass type II membrane protein</topology>
    </subcellularLocation>
    <subcellularLocation>
        <location evidence="2">Secreted</location>
        <location evidence="2">Cell wall</location>
    </subcellularLocation>
</comment>
<evidence type="ECO:0000256" key="5">
    <source>
        <dbReference type="ARBA" id="ARBA00012780"/>
    </source>
</evidence>
<evidence type="ECO:0000256" key="12">
    <source>
        <dbReference type="ARBA" id="ARBA00023180"/>
    </source>
</evidence>
<dbReference type="GO" id="GO:0000272">
    <property type="term" value="P:polysaccharide catabolic process"/>
    <property type="evidence" value="ECO:0007669"/>
    <property type="project" value="UniProtKB-KW"/>
</dbReference>
<dbReference type="PANTHER" id="PTHR16631">
    <property type="entry name" value="GLUCAN 1,3-BETA-GLUCOSIDASE"/>
    <property type="match status" value="1"/>
</dbReference>
<reference evidence="22" key="1">
    <citation type="submission" date="2021-06" db="EMBL/GenBank/DDBJ databases">
        <authorList>
            <person name="Kallberg Y."/>
            <person name="Tangrot J."/>
            <person name="Rosling A."/>
        </authorList>
    </citation>
    <scope>NUCLEOTIDE SEQUENCE</scope>
    <source>
        <strain evidence="22">FL130A</strain>
    </source>
</reference>
<feature type="transmembrane region" description="Helical" evidence="21">
    <location>
        <begin position="21"/>
        <end position="44"/>
    </location>
</feature>
<dbReference type="PANTHER" id="PTHR16631:SF17">
    <property type="entry name" value="GLUCAN ENDO-1,3-BETA-GLUCOSIDASE BTGC"/>
    <property type="match status" value="1"/>
</dbReference>
<evidence type="ECO:0000256" key="11">
    <source>
        <dbReference type="ARBA" id="ARBA00023136"/>
    </source>
</evidence>
<comment type="function">
    <text evidence="16">Glucanases play a role in cell expansion during growth, in cell-cell fusion during mating, and in spore release during sporulation. This enzyme may be involved in beta-glucan degradation. Active on laminarin and lichenan.</text>
</comment>
<feature type="compositionally biased region" description="Low complexity" evidence="20">
    <location>
        <begin position="54"/>
        <end position="70"/>
    </location>
</feature>
<keyword evidence="15" id="KW-0624">Polysaccharide degradation</keyword>
<evidence type="ECO:0000256" key="16">
    <source>
        <dbReference type="ARBA" id="ARBA00037649"/>
    </source>
</evidence>
<evidence type="ECO:0000256" key="19">
    <source>
        <dbReference type="RuleBase" id="RU004335"/>
    </source>
</evidence>
<sequence>MVDPDASEWLKKQQRASRKTRLIVSTAGILVIAAVLAGVIYTLIHKGTTGGAVGSSDNGNDGNNAGKGANIPSNPDGPYYTNDGKPVSLSITPDPRLHKSFYGVNYGPILALYPWCTNTLGDTIEDLKILSQLTNRLRLYGMDCNMANYTLLAIELLKLNMTVVPTIWVDGNETTYTRQYNDFFNNLDQHGISRIEGVSVGNEALFRKQVTPSDLYSRIADVKSKIQAKYPNSKIPVFTSDIGSNVDQAFIAGTDVVFANVHPYFGGVPVSTGANWTFEFFHNFDSGPAAAAGKPAVISEIGWPTNGASDNASIASVDNLQTFLDTYVCVANQKQIKYYYFESFDTPWKAAYFTTLEGSWGLFNSDRSFKPNIQLPNCQVTAGGITSM</sequence>
<evidence type="ECO:0000256" key="4">
    <source>
        <dbReference type="ARBA" id="ARBA00008773"/>
    </source>
</evidence>
<evidence type="ECO:0000256" key="13">
    <source>
        <dbReference type="ARBA" id="ARBA00023277"/>
    </source>
</evidence>
<dbReference type="Proteomes" id="UP000789508">
    <property type="component" value="Unassembled WGS sequence"/>
</dbReference>
<dbReference type="InterPro" id="IPR017853">
    <property type="entry name" value="GH"/>
</dbReference>
<keyword evidence="14" id="KW-0961">Cell wall biogenesis/degradation</keyword>
<dbReference type="Pfam" id="PF00332">
    <property type="entry name" value="Glyco_hydro_17"/>
    <property type="match status" value="1"/>
</dbReference>
<evidence type="ECO:0000256" key="20">
    <source>
        <dbReference type="SAM" id="MobiDB-lite"/>
    </source>
</evidence>
<name>A0A9N8ZWK9_9GLOM</name>
<dbReference type="InterPro" id="IPR050732">
    <property type="entry name" value="Beta-glucan_modifiers"/>
</dbReference>
<dbReference type="GO" id="GO:0009986">
    <property type="term" value="C:cell surface"/>
    <property type="evidence" value="ECO:0007669"/>
    <property type="project" value="TreeGrafter"/>
</dbReference>
<comment type="catalytic activity">
    <reaction evidence="1">
        <text>Hydrolysis of (1-&gt;3)-beta-D-glucosidic linkages in (1-&gt;3)-beta-D-glucans.</text>
        <dbReference type="EC" id="3.2.1.39"/>
    </reaction>
</comment>
<evidence type="ECO:0000256" key="14">
    <source>
        <dbReference type="ARBA" id="ARBA00023316"/>
    </source>
</evidence>
<organism evidence="22 23">
    <name type="scientific">Ambispora leptoticha</name>
    <dbReference type="NCBI Taxonomy" id="144679"/>
    <lineage>
        <taxon>Eukaryota</taxon>
        <taxon>Fungi</taxon>
        <taxon>Fungi incertae sedis</taxon>
        <taxon>Mucoromycota</taxon>
        <taxon>Glomeromycotina</taxon>
        <taxon>Glomeromycetes</taxon>
        <taxon>Archaeosporales</taxon>
        <taxon>Ambisporaceae</taxon>
        <taxon>Ambispora</taxon>
    </lineage>
</organism>
<keyword evidence="12" id="KW-0325">Glycoprotein</keyword>
<accession>A0A9N8ZWK9</accession>
<keyword evidence="7" id="KW-0134">Cell wall</keyword>
<evidence type="ECO:0000256" key="7">
    <source>
        <dbReference type="ARBA" id="ARBA00022512"/>
    </source>
</evidence>
<proteinExistence type="inferred from homology"/>
<evidence type="ECO:0000256" key="17">
    <source>
        <dbReference type="ARBA" id="ARBA00042373"/>
    </source>
</evidence>
<dbReference type="InterPro" id="IPR000490">
    <property type="entry name" value="Glyco_hydro_17"/>
</dbReference>
<keyword evidence="13" id="KW-0119">Carbohydrate metabolism</keyword>
<dbReference type="EC" id="3.2.1.39" evidence="5"/>
<evidence type="ECO:0000313" key="23">
    <source>
        <dbReference type="Proteomes" id="UP000789508"/>
    </source>
</evidence>
<evidence type="ECO:0000256" key="9">
    <source>
        <dbReference type="ARBA" id="ARBA00022729"/>
    </source>
</evidence>
<gene>
    <name evidence="22" type="ORF">ALEPTO_LOCUS3905</name>
</gene>
<evidence type="ECO:0000256" key="3">
    <source>
        <dbReference type="ARBA" id="ARBA00004401"/>
    </source>
</evidence>
<keyword evidence="10" id="KW-0378">Hydrolase</keyword>
<keyword evidence="9" id="KW-0732">Signal</keyword>
<dbReference type="GO" id="GO:0071555">
    <property type="term" value="P:cell wall organization"/>
    <property type="evidence" value="ECO:0007669"/>
    <property type="project" value="UniProtKB-KW"/>
</dbReference>
<keyword evidence="11 21" id="KW-0472">Membrane</keyword>
<evidence type="ECO:0000256" key="6">
    <source>
        <dbReference type="ARBA" id="ARBA00022475"/>
    </source>
</evidence>
<dbReference type="Gene3D" id="3.20.20.80">
    <property type="entry name" value="Glycosidases"/>
    <property type="match status" value="1"/>
</dbReference>
<keyword evidence="6" id="KW-1003">Cell membrane</keyword>
<evidence type="ECO:0000256" key="1">
    <source>
        <dbReference type="ARBA" id="ARBA00000382"/>
    </source>
</evidence>
<evidence type="ECO:0000256" key="2">
    <source>
        <dbReference type="ARBA" id="ARBA00004191"/>
    </source>
</evidence>
<evidence type="ECO:0000313" key="22">
    <source>
        <dbReference type="EMBL" id="CAG8509610.1"/>
    </source>
</evidence>
<evidence type="ECO:0000256" key="15">
    <source>
        <dbReference type="ARBA" id="ARBA00023326"/>
    </source>
</evidence>
<dbReference type="EMBL" id="CAJVPS010000796">
    <property type="protein sequence ID" value="CAG8509610.1"/>
    <property type="molecule type" value="Genomic_DNA"/>
</dbReference>
<evidence type="ECO:0000256" key="21">
    <source>
        <dbReference type="SAM" id="Phobius"/>
    </source>
</evidence>
<dbReference type="AlphaFoldDB" id="A0A9N8ZWK9"/>
<keyword evidence="8" id="KW-0964">Secreted</keyword>